<dbReference type="RefSeq" id="WP_126823962.1">
    <property type="nucleotide sequence ID" value="NZ_JACIDG010000004.1"/>
</dbReference>
<dbReference type="Proteomes" id="UP000272004">
    <property type="component" value="Unassembled WGS sequence"/>
</dbReference>
<dbReference type="SMART" id="SM00382">
    <property type="entry name" value="AAA"/>
    <property type="match status" value="1"/>
</dbReference>
<evidence type="ECO:0000313" key="5">
    <source>
        <dbReference type="Proteomes" id="UP000272004"/>
    </source>
</evidence>
<proteinExistence type="predicted"/>
<evidence type="ECO:0000256" key="1">
    <source>
        <dbReference type="SAM" id="MobiDB-lite"/>
    </source>
</evidence>
<dbReference type="Gene3D" id="1.20.58.760">
    <property type="entry name" value="Peptidase M41"/>
    <property type="match status" value="1"/>
</dbReference>
<dbReference type="GO" id="GO:0005886">
    <property type="term" value="C:plasma membrane"/>
    <property type="evidence" value="ECO:0007669"/>
    <property type="project" value="TreeGrafter"/>
</dbReference>
<dbReference type="SUPFAM" id="SSF140990">
    <property type="entry name" value="FtsH protease domain-like"/>
    <property type="match status" value="1"/>
</dbReference>
<organism evidence="3 6">
    <name type="scientific">Rhizobium fabae</name>
    <dbReference type="NCBI Taxonomy" id="573179"/>
    <lineage>
        <taxon>Bacteria</taxon>
        <taxon>Pseudomonadati</taxon>
        <taxon>Pseudomonadota</taxon>
        <taxon>Alphaproteobacteria</taxon>
        <taxon>Hyphomicrobiales</taxon>
        <taxon>Rhizobiaceae</taxon>
        <taxon>Rhizobium/Agrobacterium group</taxon>
        <taxon>Rhizobium</taxon>
    </lineage>
</organism>
<dbReference type="GO" id="GO:0016887">
    <property type="term" value="F:ATP hydrolysis activity"/>
    <property type="evidence" value="ECO:0007669"/>
    <property type="project" value="InterPro"/>
</dbReference>
<evidence type="ECO:0000313" key="6">
    <source>
        <dbReference type="Proteomes" id="UP000545490"/>
    </source>
</evidence>
<dbReference type="PANTHER" id="PTHR23076">
    <property type="entry name" value="METALLOPROTEASE M41 FTSH"/>
    <property type="match status" value="1"/>
</dbReference>
<dbReference type="GO" id="GO:0030163">
    <property type="term" value="P:protein catabolic process"/>
    <property type="evidence" value="ECO:0007669"/>
    <property type="project" value="TreeGrafter"/>
</dbReference>
<feature type="compositionally biased region" description="Low complexity" evidence="1">
    <location>
        <begin position="187"/>
        <end position="205"/>
    </location>
</feature>
<dbReference type="PANTHER" id="PTHR23076:SF97">
    <property type="entry name" value="ATP-DEPENDENT ZINC METALLOPROTEASE YME1L1"/>
    <property type="match status" value="1"/>
</dbReference>
<dbReference type="EMBL" id="RJJU01000004">
    <property type="protein sequence ID" value="RUM14497.1"/>
    <property type="molecule type" value="Genomic_DNA"/>
</dbReference>
<reference evidence="3 6" key="2">
    <citation type="submission" date="2020-08" db="EMBL/GenBank/DDBJ databases">
        <title>Genomic Encyclopedia of Type Strains, Phase IV (KMG-IV): sequencing the most valuable type-strain genomes for metagenomic binning, comparative biology and taxonomic classification.</title>
        <authorList>
            <person name="Goeker M."/>
        </authorList>
    </citation>
    <scope>NUCLEOTIDE SEQUENCE [LARGE SCALE GENOMIC DNA]</scope>
    <source>
        <strain evidence="3 6">DSM 19331</strain>
    </source>
</reference>
<feature type="domain" description="AAA+ ATPase" evidence="2">
    <location>
        <begin position="244"/>
        <end position="382"/>
    </location>
</feature>
<dbReference type="GO" id="GO:0005524">
    <property type="term" value="F:ATP binding"/>
    <property type="evidence" value="ECO:0007669"/>
    <property type="project" value="InterPro"/>
</dbReference>
<dbReference type="InterPro" id="IPR000642">
    <property type="entry name" value="Peptidase_M41"/>
</dbReference>
<evidence type="ECO:0000259" key="2">
    <source>
        <dbReference type="SMART" id="SM00382"/>
    </source>
</evidence>
<evidence type="ECO:0000313" key="3">
    <source>
        <dbReference type="EMBL" id="MBB3914593.1"/>
    </source>
</evidence>
<dbReference type="InterPro" id="IPR027417">
    <property type="entry name" value="P-loop_NTPase"/>
</dbReference>
<dbReference type="Proteomes" id="UP000545490">
    <property type="component" value="Unassembled WGS sequence"/>
</dbReference>
<name>A0A7W6B622_9HYPH</name>
<accession>A0A7W6B622</accession>
<dbReference type="Gene3D" id="1.10.8.60">
    <property type="match status" value="1"/>
</dbReference>
<comment type="caution">
    <text evidence="3">The sequence shown here is derived from an EMBL/GenBank/DDBJ whole genome shotgun (WGS) entry which is preliminary data.</text>
</comment>
<gene>
    <name evidence="4" type="ORF">EFB14_07130</name>
    <name evidence="3" type="ORF">GGQ65_001875</name>
</gene>
<dbReference type="CDD" id="cd19481">
    <property type="entry name" value="RecA-like_protease"/>
    <property type="match status" value="1"/>
</dbReference>
<dbReference type="Gene3D" id="3.40.50.300">
    <property type="entry name" value="P-loop containing nucleotide triphosphate hydrolases"/>
    <property type="match status" value="1"/>
</dbReference>
<dbReference type="Pfam" id="PF01434">
    <property type="entry name" value="Peptidase_M41"/>
    <property type="match status" value="1"/>
</dbReference>
<dbReference type="EMBL" id="JACIDG010000004">
    <property type="protein sequence ID" value="MBB3914593.1"/>
    <property type="molecule type" value="Genomic_DNA"/>
</dbReference>
<protein>
    <submittedName>
        <fullName evidence="4">AAA family ATPase</fullName>
    </submittedName>
</protein>
<keyword evidence="5" id="KW-1185">Reference proteome</keyword>
<dbReference type="GO" id="GO:0006508">
    <property type="term" value="P:proteolysis"/>
    <property type="evidence" value="ECO:0007669"/>
    <property type="project" value="InterPro"/>
</dbReference>
<evidence type="ECO:0000313" key="4">
    <source>
        <dbReference type="EMBL" id="RUM14497.1"/>
    </source>
</evidence>
<sequence length="643" mass="69788">MRNKIPAAVARRSLPNVIAFCAIRNALRHILDVEGVSFVAALIVPRSEDFRVYAVTTNALCRGDGEPWASPGHGTDIILVENEDDCSKLDDRLDALYRHRRAVFLFASDKFVNERVRTASDVVAHLPTPTVGHVKGAVRKLTGETPSDREAEFLLTQPWERLRDAFRPQRGLGRSLSILRRLPVVPETTPDSSAQAPPSSSPATTRDGPSLSDLYGYGAAKEWGFELARDFADFRAGKIDWRDLDCGALLSGPPGTGKTIFATALAKTCGVPLILGSGARWQAGTHLGDMLKQMRKCFAEAALAAPSILFIDEMDSFGDRDKDDSGGKYWIQVVNALLECMDGTDRGQGVVVVGACNNPNRVDPAILRPGRLDRHFQIGLPNADARLQILQWHLEAAMDFDVRNFVRMSVGMTGAQIEKIAKDARRRSRRADRAIAGEDVEASLPRRLPVSKAYQWAIAVHEVGHAVVGSILGSDALTSLVIEDSISLETNVQALGGALFEIAPARRQTRSYHLGRIATLLGGIAAELVVFGDFADGAGSSIHSDLQLATHHATMVEGPLAMGASWLSDGDTTPRGLVEARYRNPLLEHRVEALLAQQVEVAVEVIRQREREVRALAAALVERKQLSGDEVRAVIGLGGVRSG</sequence>
<dbReference type="InterPro" id="IPR003593">
    <property type="entry name" value="AAA+_ATPase"/>
</dbReference>
<dbReference type="Pfam" id="PF00004">
    <property type="entry name" value="AAA"/>
    <property type="match status" value="1"/>
</dbReference>
<dbReference type="AlphaFoldDB" id="A0A7W6B622"/>
<reference evidence="4 5" key="1">
    <citation type="submission" date="2018-11" db="EMBL/GenBank/DDBJ databases">
        <authorList>
            <person name="Huo Y."/>
        </authorList>
    </citation>
    <scope>NUCLEOTIDE SEQUENCE [LARGE SCALE GENOMIC DNA]</scope>
    <source>
        <strain evidence="4 5">CCBAU 33202</strain>
    </source>
</reference>
<dbReference type="InterPro" id="IPR003959">
    <property type="entry name" value="ATPase_AAA_core"/>
</dbReference>
<feature type="region of interest" description="Disordered" evidence="1">
    <location>
        <begin position="187"/>
        <end position="210"/>
    </location>
</feature>
<dbReference type="GO" id="GO:0004222">
    <property type="term" value="F:metalloendopeptidase activity"/>
    <property type="evidence" value="ECO:0007669"/>
    <property type="project" value="InterPro"/>
</dbReference>
<dbReference type="InterPro" id="IPR037219">
    <property type="entry name" value="Peptidase_M41-like"/>
</dbReference>
<dbReference type="GO" id="GO:0004176">
    <property type="term" value="F:ATP-dependent peptidase activity"/>
    <property type="evidence" value="ECO:0007669"/>
    <property type="project" value="InterPro"/>
</dbReference>
<dbReference type="SUPFAM" id="SSF52540">
    <property type="entry name" value="P-loop containing nucleoside triphosphate hydrolases"/>
    <property type="match status" value="1"/>
</dbReference>